<dbReference type="InterPro" id="IPR001343">
    <property type="entry name" value="Hemolysn_Ca-bd"/>
</dbReference>
<evidence type="ECO:0000313" key="3">
    <source>
        <dbReference type="EMBL" id="BAY15674.1"/>
    </source>
</evidence>
<dbReference type="PANTHER" id="PTHR38340">
    <property type="entry name" value="S-LAYER PROTEIN"/>
    <property type="match status" value="1"/>
</dbReference>
<organism evidence="3 4">
    <name type="scientific">Anabaenopsis circularis NIES-21</name>
    <dbReference type="NCBI Taxonomy" id="1085406"/>
    <lineage>
        <taxon>Bacteria</taxon>
        <taxon>Bacillati</taxon>
        <taxon>Cyanobacteriota</taxon>
        <taxon>Cyanophyceae</taxon>
        <taxon>Nostocales</taxon>
        <taxon>Nodulariaceae</taxon>
        <taxon>Anabaenopsis</taxon>
    </lineage>
</organism>
<dbReference type="NCBIfam" id="NF041519">
    <property type="entry name" value="bluetail"/>
    <property type="match status" value="1"/>
</dbReference>
<reference evidence="3 4" key="1">
    <citation type="submission" date="2017-06" db="EMBL/GenBank/DDBJ databases">
        <title>Genome sequencing of cyanobaciteial culture collection at National Institute for Environmental Studies (NIES).</title>
        <authorList>
            <person name="Hirose Y."/>
            <person name="Shimura Y."/>
            <person name="Fujisawa T."/>
            <person name="Nakamura Y."/>
            <person name="Kawachi M."/>
        </authorList>
    </citation>
    <scope>NUCLEOTIDE SEQUENCE [LARGE SCALE GENOMIC DNA]</scope>
    <source>
        <strain evidence="3 4">NIES-21</strain>
    </source>
</reference>
<sequence length="574" mass="60579">MLKGNFEQFLEALGALESGRPSGDPLQYSAQNLNTNAVGKYQFSEVLFVDLDYYNSDGNNYDGIFNGTWTGKNGVTSFESWKTNPFAQETAIREEFFVNYGYINSRLSARGISNIETYLSNSANQGVKTVRYYRLNAARTDFERDVNGNRIIYTEQTTISLSGILGGAHLRGGIAAAEILAQLNQKSLINFTTSQFDLSYYKTYLFDEINTSIFRYFNDFGNYAVNTTDFILSSYGNPTNYVLYGTLNNNIINGGTGNDRLNGGAGIDTLSGGLGDDSYIVDTTTDTIIENPGAGVDTVSSSVTFSLAALPNIENLTLTGTSAINGTGNAANNIITGNSGNNTLSAGAGNDRLNGVGGIDTLSGGLGNDTYIVDTTTDTIIENPGAGVDTVSSSVTFSLAALPNIENLTLTGTAAINGTGNAANNIITGNSGNNILNGGAGNDRLVGGVGIDTLAGGVGVDRFDYRLLTDSLLNKFDKITDFNANTGNDLFLVASTRAGFLNAGSVTSLDISGIQARLTMSNFGSNFAARFTFGSRTFVAINDNIAGFNANTDTVIEVTGLSGTLGITQFTTVV</sequence>
<dbReference type="InterPro" id="IPR018511">
    <property type="entry name" value="Hemolysin-typ_Ca-bd_CS"/>
</dbReference>
<name>A0A1Z4GDS8_9CYAN</name>
<dbReference type="Pfam" id="PF00353">
    <property type="entry name" value="HemolysinCabind"/>
    <property type="match status" value="3"/>
</dbReference>
<dbReference type="Proteomes" id="UP000218287">
    <property type="component" value="Chromosome"/>
</dbReference>
<dbReference type="OrthoDB" id="505784at2"/>
<evidence type="ECO:0008006" key="5">
    <source>
        <dbReference type="Google" id="ProtNLM"/>
    </source>
</evidence>
<dbReference type="PRINTS" id="PR00313">
    <property type="entry name" value="CABNDNGRPT"/>
</dbReference>
<protein>
    <recommendedName>
        <fullName evidence="5">Hemolysin-type calcium-binding region</fullName>
    </recommendedName>
</protein>
<dbReference type="SUPFAM" id="SSF51120">
    <property type="entry name" value="beta-Roll"/>
    <property type="match status" value="3"/>
</dbReference>
<comment type="subcellular location">
    <subcellularLocation>
        <location evidence="1">Secreted</location>
    </subcellularLocation>
</comment>
<keyword evidence="2" id="KW-0964">Secreted</keyword>
<dbReference type="InterPro" id="IPR011049">
    <property type="entry name" value="Serralysin-like_metalloprot_C"/>
</dbReference>
<evidence type="ECO:0000256" key="1">
    <source>
        <dbReference type="ARBA" id="ARBA00004613"/>
    </source>
</evidence>
<proteinExistence type="predicted"/>
<dbReference type="GO" id="GO:0005509">
    <property type="term" value="F:calcium ion binding"/>
    <property type="evidence" value="ECO:0007669"/>
    <property type="project" value="InterPro"/>
</dbReference>
<evidence type="ECO:0000256" key="2">
    <source>
        <dbReference type="ARBA" id="ARBA00022525"/>
    </source>
</evidence>
<dbReference type="EMBL" id="AP018174">
    <property type="protein sequence ID" value="BAY15674.1"/>
    <property type="molecule type" value="Genomic_DNA"/>
</dbReference>
<keyword evidence="4" id="KW-1185">Reference proteome</keyword>
<dbReference type="InterPro" id="IPR050557">
    <property type="entry name" value="RTX_toxin/Mannuronan_C5-epim"/>
</dbReference>
<dbReference type="PROSITE" id="PS00330">
    <property type="entry name" value="HEMOLYSIN_CALCIUM"/>
    <property type="match status" value="3"/>
</dbReference>
<gene>
    <name evidence="3" type="ORF">NIES21_14930</name>
</gene>
<dbReference type="InterPro" id="IPR048165">
    <property type="entry name" value="Bluetail_dom"/>
</dbReference>
<dbReference type="Gene3D" id="2.150.10.10">
    <property type="entry name" value="Serralysin-like metalloprotease, C-terminal"/>
    <property type="match status" value="3"/>
</dbReference>
<dbReference type="GO" id="GO:0005576">
    <property type="term" value="C:extracellular region"/>
    <property type="evidence" value="ECO:0007669"/>
    <property type="project" value="UniProtKB-SubCell"/>
</dbReference>
<accession>A0A1Z4GDS8</accession>
<dbReference type="AlphaFoldDB" id="A0A1Z4GDS8"/>
<evidence type="ECO:0000313" key="4">
    <source>
        <dbReference type="Proteomes" id="UP000218287"/>
    </source>
</evidence>
<dbReference type="PANTHER" id="PTHR38340:SF1">
    <property type="entry name" value="S-LAYER PROTEIN"/>
    <property type="match status" value="1"/>
</dbReference>